<reference evidence="1" key="1">
    <citation type="journal article" date="2014" name="Int. J. Syst. Evol. Microbiol.">
        <title>Complete genome sequence of Corynebacterium casei LMG S-19264T (=DSM 44701T), isolated from a smear-ripened cheese.</title>
        <authorList>
            <consortium name="US DOE Joint Genome Institute (JGI-PGF)"/>
            <person name="Walter F."/>
            <person name="Albersmeier A."/>
            <person name="Kalinowski J."/>
            <person name="Ruckert C."/>
        </authorList>
    </citation>
    <scope>NUCLEOTIDE SEQUENCE</scope>
    <source>
        <strain evidence="1">CGMCC 4.3508</strain>
    </source>
</reference>
<keyword evidence="2" id="KW-1185">Reference proteome</keyword>
<proteinExistence type="predicted"/>
<evidence type="ECO:0000313" key="2">
    <source>
        <dbReference type="Proteomes" id="UP000638263"/>
    </source>
</evidence>
<dbReference type="InterPro" id="IPR035959">
    <property type="entry name" value="RutC-like_sf"/>
</dbReference>
<dbReference type="AlphaFoldDB" id="A0A917RPQ2"/>
<comment type="caution">
    <text evidence="1">The sequence shown here is derived from an EMBL/GenBank/DDBJ whole genome shotgun (WGS) entry which is preliminary data.</text>
</comment>
<accession>A0A917RPQ2</accession>
<dbReference type="SUPFAM" id="SSF55298">
    <property type="entry name" value="YjgF-like"/>
    <property type="match status" value="1"/>
</dbReference>
<protein>
    <submittedName>
        <fullName evidence="1">Uncharacterized protein</fullName>
    </submittedName>
</protein>
<dbReference type="Gene3D" id="3.30.1330.40">
    <property type="entry name" value="RutC-like"/>
    <property type="match status" value="1"/>
</dbReference>
<evidence type="ECO:0000313" key="1">
    <source>
        <dbReference type="EMBL" id="GGL17238.1"/>
    </source>
</evidence>
<gene>
    <name evidence="1" type="ORF">GCM10011588_34890</name>
</gene>
<sequence length="75" mass="7715">MYTFGQLPLVDGVCTTVGELGETVTVDQGADAARLCTLNGSAAVHALVGLDTLVRVGPDHRIASGTLHSRPPDCP</sequence>
<name>A0A917RPQ2_9NOCA</name>
<dbReference type="Proteomes" id="UP000638263">
    <property type="component" value="Unassembled WGS sequence"/>
</dbReference>
<organism evidence="1 2">
    <name type="scientific">Nocardia jinanensis</name>
    <dbReference type="NCBI Taxonomy" id="382504"/>
    <lineage>
        <taxon>Bacteria</taxon>
        <taxon>Bacillati</taxon>
        <taxon>Actinomycetota</taxon>
        <taxon>Actinomycetes</taxon>
        <taxon>Mycobacteriales</taxon>
        <taxon>Nocardiaceae</taxon>
        <taxon>Nocardia</taxon>
    </lineage>
</organism>
<reference evidence="1" key="2">
    <citation type="submission" date="2020-09" db="EMBL/GenBank/DDBJ databases">
        <authorList>
            <person name="Sun Q."/>
            <person name="Zhou Y."/>
        </authorList>
    </citation>
    <scope>NUCLEOTIDE SEQUENCE</scope>
    <source>
        <strain evidence="1">CGMCC 4.3508</strain>
    </source>
</reference>
<dbReference type="EMBL" id="BMMH01000006">
    <property type="protein sequence ID" value="GGL17238.1"/>
    <property type="molecule type" value="Genomic_DNA"/>
</dbReference>